<dbReference type="EMBL" id="JABXXO010000014">
    <property type="protein sequence ID" value="KAF7760800.1"/>
    <property type="molecule type" value="Genomic_DNA"/>
</dbReference>
<dbReference type="PANTHER" id="PTHR37783:SF1">
    <property type="entry name" value="MEMBRANE PROTEIN, PUTATIVE (AFU_ORTHOLOGUE AFUA_1G04315)-RELATED"/>
    <property type="match status" value="1"/>
</dbReference>
<sequence length="221" mass="24859">MPNYSDPVAEKADHLRMYMSNHPETLFAYAKWYGNVGEIIKKVEMMNIDVQGLLLRCTLKAGGKIDVYIPITPPLKSYDDVKPRLLEMKALAQEGLGIVKPPMVTKFYFPLTALLTICALTATAFCIYAPSLTPRPVLATITFITRLGGLTRSWLEPSFYIGTFLHVPEALYMAHLSRKHQMRFGLGIAYVVATLVCGFPMWVNLKKEIKALRIESAMKVE</sequence>
<dbReference type="InterPro" id="IPR037119">
    <property type="entry name" value="Haem_oxidase_HugZ-like_sf"/>
</dbReference>
<dbReference type="PANTHER" id="PTHR37783">
    <property type="entry name" value="MEMBRANE PROTEIN, PUTATIVE (AFU_ORTHOLOGUE AFUA_1G04315)-RELATED"/>
    <property type="match status" value="1"/>
</dbReference>
<dbReference type="Pfam" id="PF10615">
    <property type="entry name" value="DUF2470"/>
    <property type="match status" value="1"/>
</dbReference>
<evidence type="ECO:0000256" key="1">
    <source>
        <dbReference type="SAM" id="Phobius"/>
    </source>
</evidence>
<keyword evidence="1" id="KW-0812">Transmembrane</keyword>
<accession>A0A8H7C2I9</accession>
<reference evidence="3 4" key="1">
    <citation type="journal article" name="Sci. Rep.">
        <title>Telomere-to-telomere assembled and centromere annotated genomes of the two main subspecies of the button mushroom Agaricus bisporus reveal especially polymorphic chromosome ends.</title>
        <authorList>
            <person name="Sonnenberg A.S.M."/>
            <person name="Sedaghat-Telgerd N."/>
            <person name="Lavrijssen B."/>
            <person name="Ohm R.A."/>
            <person name="Hendrickx P.M."/>
            <person name="Scholtmeijer K."/>
            <person name="Baars J.J.P."/>
            <person name="van Peer A."/>
        </authorList>
    </citation>
    <scope>NUCLEOTIDE SEQUENCE [LARGE SCALE GENOMIC DNA]</scope>
    <source>
        <strain evidence="3 4">H119_p4</strain>
    </source>
</reference>
<keyword evidence="1" id="KW-0472">Membrane</keyword>
<protein>
    <recommendedName>
        <fullName evidence="2">DUF2470 domain-containing protein</fullName>
    </recommendedName>
</protein>
<keyword evidence="1" id="KW-1133">Transmembrane helix</keyword>
<gene>
    <name evidence="3" type="ORF">Agabi119p4_10209</name>
</gene>
<dbReference type="Pfam" id="PF14934">
    <property type="entry name" value="TMEM254"/>
    <property type="match status" value="1"/>
</dbReference>
<evidence type="ECO:0000313" key="4">
    <source>
        <dbReference type="Proteomes" id="UP000629468"/>
    </source>
</evidence>
<organism evidence="3 4">
    <name type="scientific">Agaricus bisporus var. burnettii</name>
    <dbReference type="NCBI Taxonomy" id="192524"/>
    <lineage>
        <taxon>Eukaryota</taxon>
        <taxon>Fungi</taxon>
        <taxon>Dikarya</taxon>
        <taxon>Basidiomycota</taxon>
        <taxon>Agaricomycotina</taxon>
        <taxon>Agaricomycetes</taxon>
        <taxon>Agaricomycetidae</taxon>
        <taxon>Agaricales</taxon>
        <taxon>Agaricineae</taxon>
        <taxon>Agaricaceae</taxon>
        <taxon>Agaricus</taxon>
    </lineage>
</organism>
<comment type="caution">
    <text evidence="3">The sequence shown here is derived from an EMBL/GenBank/DDBJ whole genome shotgun (WGS) entry which is preliminary data.</text>
</comment>
<dbReference type="Gene3D" id="3.20.180.10">
    <property type="entry name" value="PNP-oxidase-like"/>
    <property type="match status" value="1"/>
</dbReference>
<name>A0A8H7C2I9_AGABI</name>
<dbReference type="Proteomes" id="UP000629468">
    <property type="component" value="Unassembled WGS sequence"/>
</dbReference>
<proteinExistence type="predicted"/>
<feature type="transmembrane region" description="Helical" evidence="1">
    <location>
        <begin position="107"/>
        <end position="130"/>
    </location>
</feature>
<dbReference type="AlphaFoldDB" id="A0A8H7C2I9"/>
<evidence type="ECO:0000259" key="2">
    <source>
        <dbReference type="Pfam" id="PF10615"/>
    </source>
</evidence>
<feature type="transmembrane region" description="Helical" evidence="1">
    <location>
        <begin position="184"/>
        <end position="203"/>
    </location>
</feature>
<dbReference type="InterPro" id="IPR028110">
    <property type="entry name" value="TMEM254"/>
</dbReference>
<evidence type="ECO:0000313" key="3">
    <source>
        <dbReference type="EMBL" id="KAF7760800.1"/>
    </source>
</evidence>
<dbReference type="InterPro" id="IPR019595">
    <property type="entry name" value="DUF2470"/>
</dbReference>
<feature type="domain" description="DUF2470" evidence="2">
    <location>
        <begin position="18"/>
        <end position="88"/>
    </location>
</feature>